<evidence type="ECO:0000256" key="1">
    <source>
        <dbReference type="ARBA" id="ARBA00022448"/>
    </source>
</evidence>
<name>A0A6I6F140_9CLOT</name>
<dbReference type="Pfam" id="PF13247">
    <property type="entry name" value="Fer4_11"/>
    <property type="match status" value="1"/>
</dbReference>
<dbReference type="InterPro" id="IPR017896">
    <property type="entry name" value="4Fe4S_Fe-S-bd"/>
</dbReference>
<dbReference type="EMBL" id="CP046522">
    <property type="protein sequence ID" value="QGU94467.1"/>
    <property type="molecule type" value="Genomic_DNA"/>
</dbReference>
<proteinExistence type="predicted"/>
<gene>
    <name evidence="8" type="ORF">GOM49_04545</name>
</gene>
<organism evidence="8 9">
    <name type="scientific">Clostridium bovifaecis</name>
    <dbReference type="NCBI Taxonomy" id="2184719"/>
    <lineage>
        <taxon>Bacteria</taxon>
        <taxon>Bacillati</taxon>
        <taxon>Bacillota</taxon>
        <taxon>Clostridia</taxon>
        <taxon>Eubacteriales</taxon>
        <taxon>Clostridiaceae</taxon>
        <taxon>Clostridium</taxon>
    </lineage>
</organism>
<dbReference type="PANTHER" id="PTHR42859:SF10">
    <property type="entry name" value="DIMETHYLSULFOXIDE REDUCTASE CHAIN B"/>
    <property type="match status" value="1"/>
</dbReference>
<feature type="domain" description="4Fe-4S ferredoxin-type" evidence="7">
    <location>
        <begin position="76"/>
        <end position="105"/>
    </location>
</feature>
<evidence type="ECO:0000313" key="9">
    <source>
        <dbReference type="Proteomes" id="UP000422764"/>
    </source>
</evidence>
<keyword evidence="5" id="KW-0408">Iron</keyword>
<keyword evidence="9" id="KW-1185">Reference proteome</keyword>
<keyword evidence="3" id="KW-0479">Metal-binding</keyword>
<dbReference type="GO" id="GO:0051539">
    <property type="term" value="F:4 iron, 4 sulfur cluster binding"/>
    <property type="evidence" value="ECO:0007669"/>
    <property type="project" value="UniProtKB-KW"/>
</dbReference>
<dbReference type="InterPro" id="IPR050294">
    <property type="entry name" value="RnfB_subfamily"/>
</dbReference>
<reference evidence="8 9" key="1">
    <citation type="submission" date="2019-12" db="EMBL/GenBank/DDBJ databases">
        <title>Genome sequenceing of Clostridium bovifaecis.</title>
        <authorList>
            <person name="Yao Y."/>
        </authorList>
    </citation>
    <scope>NUCLEOTIDE SEQUENCE [LARGE SCALE GENOMIC DNA]</scope>
    <source>
        <strain evidence="8 9">BXX</strain>
    </source>
</reference>
<evidence type="ECO:0000256" key="5">
    <source>
        <dbReference type="ARBA" id="ARBA00023004"/>
    </source>
</evidence>
<keyword evidence="4" id="KW-0249">Electron transport</keyword>
<evidence type="ECO:0000256" key="2">
    <source>
        <dbReference type="ARBA" id="ARBA00022485"/>
    </source>
</evidence>
<sequence>MKNKIKIDSEKCTGCFICELACSFKHTKTCSHSASRISIAYEDKTGINKPKMCIQCERALCAEACPVDAIKRMPDGVLLIDEELCIKCENCISACKLGSIKYDKVNDQIIKCDLCGGNPECVKICPSGALIYTSGDEIAADMQEACKEEIAAEEVDE</sequence>
<dbReference type="SUPFAM" id="SSF54862">
    <property type="entry name" value="4Fe-4S ferredoxins"/>
    <property type="match status" value="1"/>
</dbReference>
<feature type="domain" description="4Fe-4S ferredoxin-type" evidence="7">
    <location>
        <begin position="43"/>
        <end position="75"/>
    </location>
</feature>
<feature type="domain" description="4Fe-4S ferredoxin-type" evidence="7">
    <location>
        <begin position="106"/>
        <end position="135"/>
    </location>
</feature>
<dbReference type="GO" id="GO:0046872">
    <property type="term" value="F:metal ion binding"/>
    <property type="evidence" value="ECO:0007669"/>
    <property type="project" value="UniProtKB-KW"/>
</dbReference>
<feature type="domain" description="4Fe-4S ferredoxin-type" evidence="7">
    <location>
        <begin position="3"/>
        <end position="32"/>
    </location>
</feature>
<keyword evidence="2" id="KW-0004">4Fe-4S</keyword>
<dbReference type="PANTHER" id="PTHR42859">
    <property type="entry name" value="OXIDOREDUCTASE"/>
    <property type="match status" value="1"/>
</dbReference>
<accession>A0A6I6F140</accession>
<dbReference type="Proteomes" id="UP000422764">
    <property type="component" value="Chromosome"/>
</dbReference>
<dbReference type="PROSITE" id="PS51379">
    <property type="entry name" value="4FE4S_FER_2"/>
    <property type="match status" value="4"/>
</dbReference>
<keyword evidence="6" id="KW-0411">Iron-sulfur</keyword>
<evidence type="ECO:0000259" key="7">
    <source>
        <dbReference type="PROSITE" id="PS51379"/>
    </source>
</evidence>
<dbReference type="AlphaFoldDB" id="A0A6I6F140"/>
<evidence type="ECO:0000256" key="3">
    <source>
        <dbReference type="ARBA" id="ARBA00022723"/>
    </source>
</evidence>
<evidence type="ECO:0000256" key="4">
    <source>
        <dbReference type="ARBA" id="ARBA00022982"/>
    </source>
</evidence>
<protein>
    <submittedName>
        <fullName evidence="8">4Fe-4S dicluster domain-containing protein</fullName>
    </submittedName>
</protein>
<dbReference type="Gene3D" id="3.30.70.20">
    <property type="match status" value="2"/>
</dbReference>
<evidence type="ECO:0000256" key="6">
    <source>
        <dbReference type="ARBA" id="ARBA00023014"/>
    </source>
</evidence>
<dbReference type="CDD" id="cd10550">
    <property type="entry name" value="DMSOR_beta_like"/>
    <property type="match status" value="1"/>
</dbReference>
<evidence type="ECO:0000313" key="8">
    <source>
        <dbReference type="EMBL" id="QGU94467.1"/>
    </source>
</evidence>
<keyword evidence="1" id="KW-0813">Transport</keyword>